<proteinExistence type="predicted"/>
<dbReference type="Proteomes" id="UP001576726">
    <property type="component" value="Unassembled WGS sequence"/>
</dbReference>
<name>A0ABV4VW84_9GAMM</name>
<sequence length="66" mass="7182">MAIQALLNQHQKIGQVIEAAEKAMPFQAITLAKKAASQSHDLLGDIIEHVAELDKRVNAIEGRNHG</sequence>
<organism evidence="1 2">
    <name type="scientific">Shewanella seohaensis</name>
    <dbReference type="NCBI Taxonomy" id="755175"/>
    <lineage>
        <taxon>Bacteria</taxon>
        <taxon>Pseudomonadati</taxon>
        <taxon>Pseudomonadota</taxon>
        <taxon>Gammaproteobacteria</taxon>
        <taxon>Alteromonadales</taxon>
        <taxon>Shewanellaceae</taxon>
        <taxon>Shewanella</taxon>
    </lineage>
</organism>
<evidence type="ECO:0000313" key="2">
    <source>
        <dbReference type="Proteomes" id="UP001576726"/>
    </source>
</evidence>
<keyword evidence="2" id="KW-1185">Reference proteome</keyword>
<evidence type="ECO:0000313" key="1">
    <source>
        <dbReference type="EMBL" id="MFB2653438.1"/>
    </source>
</evidence>
<gene>
    <name evidence="1" type="ORF">ACE02L_11910</name>
</gene>
<dbReference type="RefSeq" id="WP_374919315.1">
    <property type="nucleotide sequence ID" value="NZ_JBHFGJ010000005.1"/>
</dbReference>
<accession>A0ABV4VW84</accession>
<dbReference type="EMBL" id="JBHFGJ010000005">
    <property type="protein sequence ID" value="MFB2653438.1"/>
    <property type="molecule type" value="Genomic_DNA"/>
</dbReference>
<comment type="caution">
    <text evidence="1">The sequence shown here is derived from an EMBL/GenBank/DDBJ whole genome shotgun (WGS) entry which is preliminary data.</text>
</comment>
<reference evidence="1 2" key="1">
    <citation type="submission" date="2024-09" db="EMBL/GenBank/DDBJ databases">
        <authorList>
            <person name="Zhang Y."/>
        </authorList>
    </citation>
    <scope>NUCLEOTIDE SEQUENCE [LARGE SCALE GENOMIC DNA]</scope>
    <source>
        <strain evidence="1 2">SH314</strain>
    </source>
</reference>
<protein>
    <submittedName>
        <fullName evidence="1">Uncharacterized protein</fullName>
    </submittedName>
</protein>